<dbReference type="EMBL" id="JAAGRQ010000005">
    <property type="protein sequence ID" value="NDY55505.1"/>
    <property type="molecule type" value="Genomic_DNA"/>
</dbReference>
<organism evidence="2 3">
    <name type="scientific">Desulfolutivibrio sulfodismutans</name>
    <dbReference type="NCBI Taxonomy" id="63561"/>
    <lineage>
        <taxon>Bacteria</taxon>
        <taxon>Pseudomonadati</taxon>
        <taxon>Thermodesulfobacteriota</taxon>
        <taxon>Desulfovibrionia</taxon>
        <taxon>Desulfovibrionales</taxon>
        <taxon>Desulfovibrionaceae</taxon>
        <taxon>Desulfolutivibrio</taxon>
    </lineage>
</organism>
<feature type="signal peptide" evidence="1">
    <location>
        <begin position="1"/>
        <end position="18"/>
    </location>
</feature>
<protein>
    <submittedName>
        <fullName evidence="2">Uncharacterized protein</fullName>
    </submittedName>
</protein>
<proteinExistence type="predicted"/>
<dbReference type="Proteomes" id="UP000469724">
    <property type="component" value="Unassembled WGS sequence"/>
</dbReference>
<dbReference type="PROSITE" id="PS51257">
    <property type="entry name" value="PROKAR_LIPOPROTEIN"/>
    <property type="match status" value="1"/>
</dbReference>
<evidence type="ECO:0000256" key="1">
    <source>
        <dbReference type="SAM" id="SignalP"/>
    </source>
</evidence>
<evidence type="ECO:0000313" key="2">
    <source>
        <dbReference type="EMBL" id="NDY55505.1"/>
    </source>
</evidence>
<evidence type="ECO:0000313" key="3">
    <source>
        <dbReference type="Proteomes" id="UP000469724"/>
    </source>
</evidence>
<comment type="caution">
    <text evidence="2">The sequence shown here is derived from an EMBL/GenBank/DDBJ whole genome shotgun (WGS) entry which is preliminary data.</text>
</comment>
<feature type="chain" id="PRO_5029881466" evidence="1">
    <location>
        <begin position="19"/>
        <end position="94"/>
    </location>
</feature>
<accession>A0A7K3NI88</accession>
<gene>
    <name evidence="2" type="ORF">G3N56_01935</name>
</gene>
<dbReference type="AlphaFoldDB" id="A0A7K3NI88"/>
<reference evidence="2 3" key="1">
    <citation type="submission" date="2020-02" db="EMBL/GenBank/DDBJ databases">
        <title>Comparative genomics of sulfur disproportionating microorganisms.</title>
        <authorList>
            <person name="Ward L.M."/>
            <person name="Bertran E."/>
            <person name="Johnston D.T."/>
        </authorList>
    </citation>
    <scope>NUCLEOTIDE SEQUENCE [LARGE SCALE GENOMIC DNA]</scope>
    <source>
        <strain evidence="2 3">DSM 3696</strain>
    </source>
</reference>
<keyword evidence="1" id="KW-0732">Signal</keyword>
<dbReference type="RefSeq" id="WP_163300561.1">
    <property type="nucleotide sequence ID" value="NZ_JAAGRQ010000005.1"/>
</dbReference>
<name>A0A7K3NI88_9BACT</name>
<keyword evidence="3" id="KW-1185">Reference proteome</keyword>
<sequence length="94" mass="10108">MKSLWRGKAACIMPLVAAATSAGCSSIGPGRMAVHSGGVKPLDAFAAISFHGHWFWVDGCDLLTKRVFSFLMLAFTLMEEKGDTQPPQLTIPVQ</sequence>